<evidence type="ECO:0000313" key="1">
    <source>
        <dbReference type="EMBL" id="MBX53306.1"/>
    </source>
</evidence>
<dbReference type="AlphaFoldDB" id="A0A2P2PF03"/>
<reference evidence="1" key="1">
    <citation type="submission" date="2018-02" db="EMBL/GenBank/DDBJ databases">
        <title>Rhizophora mucronata_Transcriptome.</title>
        <authorList>
            <person name="Meera S.P."/>
            <person name="Sreeshan A."/>
            <person name="Augustine A."/>
        </authorList>
    </citation>
    <scope>NUCLEOTIDE SEQUENCE</scope>
    <source>
        <tissue evidence="1">Leaf</tissue>
    </source>
</reference>
<proteinExistence type="predicted"/>
<sequence length="35" mass="4069">MKIHPLLEENCSQVLCDRNDSRLTQITFLSLADTY</sequence>
<protein>
    <submittedName>
        <fullName evidence="1">Uncharacterized protein</fullName>
    </submittedName>
</protein>
<dbReference type="EMBL" id="GGEC01072822">
    <property type="protein sequence ID" value="MBX53306.1"/>
    <property type="molecule type" value="Transcribed_RNA"/>
</dbReference>
<organism evidence="1">
    <name type="scientific">Rhizophora mucronata</name>
    <name type="common">Asiatic mangrove</name>
    <dbReference type="NCBI Taxonomy" id="61149"/>
    <lineage>
        <taxon>Eukaryota</taxon>
        <taxon>Viridiplantae</taxon>
        <taxon>Streptophyta</taxon>
        <taxon>Embryophyta</taxon>
        <taxon>Tracheophyta</taxon>
        <taxon>Spermatophyta</taxon>
        <taxon>Magnoliopsida</taxon>
        <taxon>eudicotyledons</taxon>
        <taxon>Gunneridae</taxon>
        <taxon>Pentapetalae</taxon>
        <taxon>rosids</taxon>
        <taxon>fabids</taxon>
        <taxon>Malpighiales</taxon>
        <taxon>Rhizophoraceae</taxon>
        <taxon>Rhizophora</taxon>
    </lineage>
</organism>
<accession>A0A2P2PF03</accession>
<name>A0A2P2PF03_RHIMU</name>